<evidence type="ECO:0000256" key="10">
    <source>
        <dbReference type="RuleBase" id="RU351113"/>
    </source>
</evidence>
<keyword evidence="4 10" id="KW-0812">Transmembrane</keyword>
<evidence type="ECO:0000313" key="11">
    <source>
        <dbReference type="EMBL" id="CAF4928361.1"/>
    </source>
</evidence>
<evidence type="ECO:0000256" key="7">
    <source>
        <dbReference type="ARBA" id="ARBA00023136"/>
    </source>
</evidence>
<protein>
    <recommendedName>
        <fullName evidence="10">Odorant receptor</fullName>
    </recommendedName>
</protein>
<feature type="transmembrane region" description="Helical" evidence="10">
    <location>
        <begin position="370"/>
        <end position="393"/>
    </location>
</feature>
<keyword evidence="2" id="KW-1003">Cell membrane</keyword>
<gene>
    <name evidence="11" type="ORF">PMACD_LOCUS13631</name>
</gene>
<dbReference type="GO" id="GO:0005886">
    <property type="term" value="C:plasma membrane"/>
    <property type="evidence" value="ECO:0007669"/>
    <property type="project" value="UniProtKB-SubCell"/>
</dbReference>
<dbReference type="AlphaFoldDB" id="A0A821WNP6"/>
<comment type="similarity">
    <text evidence="10">Belongs to the insect chemoreceptor superfamily. Heteromeric odorant receptor channel (TC 1.A.69) family.</text>
</comment>
<keyword evidence="8 10" id="KW-0675">Receptor</keyword>
<keyword evidence="12" id="KW-1185">Reference proteome</keyword>
<feature type="transmembrane region" description="Helical" evidence="10">
    <location>
        <begin position="144"/>
        <end position="163"/>
    </location>
</feature>
<proteinExistence type="inferred from homology"/>
<reference evidence="11" key="1">
    <citation type="submission" date="2021-02" db="EMBL/GenBank/DDBJ databases">
        <authorList>
            <person name="Steward A R."/>
        </authorList>
    </citation>
    <scope>NUCLEOTIDE SEQUENCE</scope>
</reference>
<dbReference type="PANTHER" id="PTHR21137">
    <property type="entry name" value="ODORANT RECEPTOR"/>
    <property type="match status" value="1"/>
</dbReference>
<dbReference type="InterPro" id="IPR004117">
    <property type="entry name" value="7tm6_olfct_rcpt"/>
</dbReference>
<keyword evidence="9 10" id="KW-0807">Transducer</keyword>
<feature type="transmembrane region" description="Helical" evidence="10">
    <location>
        <begin position="43"/>
        <end position="67"/>
    </location>
</feature>
<evidence type="ECO:0000313" key="12">
    <source>
        <dbReference type="Proteomes" id="UP000663880"/>
    </source>
</evidence>
<feature type="transmembrane region" description="Helical" evidence="10">
    <location>
        <begin position="284"/>
        <end position="305"/>
    </location>
</feature>
<sequence length="403" mass="45810">MLEEFRMFGLNHCELPIIISNIAFLLRLIILKIDNRNTEKISTISYIVTILSGIGYFYTYFLSVIWYVFWRCRETGDKIAAIIVFSLGAASEIAFYKYIFMIIYRNSVKDIVDGYLALDALILPGSRLSRNMHSKLRIIKKRAFIYWIFIVSNGILYILKPIIQPGRHLMEDHFDLIGLDPILESPNYEIAFTATVLGVFFTSYLSSTISAFLIVVTGFAESHLLAVSEEITNLWEDANAEIETASDVHLPADQIVFLNINNRLREVIKTHITIINITKQIEKVFSGAILIEFILVITSLIAELLGGLENTYLEMPFALFQLSMDCITGQKLIDACDVFSRAVYDSKWEKFDVKNGKMVLLMLQNSQKTLSLSAGGMTTLSFVCLMSMLKMIYSTYTTLRSTV</sequence>
<dbReference type="Proteomes" id="UP000663880">
    <property type="component" value="Unassembled WGS sequence"/>
</dbReference>
<dbReference type="PANTHER" id="PTHR21137:SF35">
    <property type="entry name" value="ODORANT RECEPTOR 19A-RELATED"/>
    <property type="match status" value="1"/>
</dbReference>
<feature type="transmembrane region" description="Helical" evidence="10">
    <location>
        <begin position="190"/>
        <end position="216"/>
    </location>
</feature>
<comment type="subcellular location">
    <subcellularLocation>
        <location evidence="1 10">Cell membrane</location>
        <topology evidence="1 10">Multi-pass membrane protein</topology>
    </subcellularLocation>
</comment>
<dbReference type="GO" id="GO:0005549">
    <property type="term" value="F:odorant binding"/>
    <property type="evidence" value="ECO:0007669"/>
    <property type="project" value="InterPro"/>
</dbReference>
<evidence type="ECO:0000256" key="2">
    <source>
        <dbReference type="ARBA" id="ARBA00022475"/>
    </source>
</evidence>
<evidence type="ECO:0000256" key="4">
    <source>
        <dbReference type="ARBA" id="ARBA00022692"/>
    </source>
</evidence>
<feature type="transmembrane region" description="Helical" evidence="10">
    <location>
        <begin position="15"/>
        <end position="31"/>
    </location>
</feature>
<dbReference type="OrthoDB" id="7550533at2759"/>
<evidence type="ECO:0000256" key="6">
    <source>
        <dbReference type="ARBA" id="ARBA00022989"/>
    </source>
</evidence>
<dbReference type="GO" id="GO:0004984">
    <property type="term" value="F:olfactory receptor activity"/>
    <property type="evidence" value="ECO:0007669"/>
    <property type="project" value="InterPro"/>
</dbReference>
<evidence type="ECO:0000256" key="5">
    <source>
        <dbReference type="ARBA" id="ARBA00022725"/>
    </source>
</evidence>
<evidence type="ECO:0000256" key="1">
    <source>
        <dbReference type="ARBA" id="ARBA00004651"/>
    </source>
</evidence>
<keyword evidence="7 10" id="KW-0472">Membrane</keyword>
<evidence type="ECO:0000256" key="3">
    <source>
        <dbReference type="ARBA" id="ARBA00022606"/>
    </source>
</evidence>
<name>A0A821WNP6_9NEOP</name>
<keyword evidence="6 10" id="KW-1133">Transmembrane helix</keyword>
<dbReference type="EMBL" id="CAJOBZ010000062">
    <property type="protein sequence ID" value="CAF4928361.1"/>
    <property type="molecule type" value="Genomic_DNA"/>
</dbReference>
<accession>A0A821WNP6</accession>
<dbReference type="Pfam" id="PF02949">
    <property type="entry name" value="7tm_6"/>
    <property type="match status" value="1"/>
</dbReference>
<evidence type="ECO:0000256" key="8">
    <source>
        <dbReference type="ARBA" id="ARBA00023170"/>
    </source>
</evidence>
<keyword evidence="3 10" id="KW-0716">Sensory transduction</keyword>
<dbReference type="GO" id="GO:0007165">
    <property type="term" value="P:signal transduction"/>
    <property type="evidence" value="ECO:0007669"/>
    <property type="project" value="UniProtKB-KW"/>
</dbReference>
<evidence type="ECO:0000256" key="9">
    <source>
        <dbReference type="ARBA" id="ARBA00023224"/>
    </source>
</evidence>
<feature type="transmembrane region" description="Helical" evidence="10">
    <location>
        <begin position="79"/>
        <end position="99"/>
    </location>
</feature>
<comment type="caution">
    <text evidence="11">The sequence shown here is derived from an EMBL/GenBank/DDBJ whole genome shotgun (WGS) entry which is preliminary data.</text>
</comment>
<keyword evidence="5 10" id="KW-0552">Olfaction</keyword>
<organism evidence="11 12">
    <name type="scientific">Pieris macdunnoughi</name>
    <dbReference type="NCBI Taxonomy" id="345717"/>
    <lineage>
        <taxon>Eukaryota</taxon>
        <taxon>Metazoa</taxon>
        <taxon>Ecdysozoa</taxon>
        <taxon>Arthropoda</taxon>
        <taxon>Hexapoda</taxon>
        <taxon>Insecta</taxon>
        <taxon>Pterygota</taxon>
        <taxon>Neoptera</taxon>
        <taxon>Endopterygota</taxon>
        <taxon>Lepidoptera</taxon>
        <taxon>Glossata</taxon>
        <taxon>Ditrysia</taxon>
        <taxon>Papilionoidea</taxon>
        <taxon>Pieridae</taxon>
        <taxon>Pierinae</taxon>
        <taxon>Pieris</taxon>
    </lineage>
</organism>